<feature type="compositionally biased region" description="Low complexity" evidence="1">
    <location>
        <begin position="186"/>
        <end position="202"/>
    </location>
</feature>
<name>A0AAN8B7B1_9TELE</name>
<dbReference type="EMBL" id="JAULUE010002065">
    <property type="protein sequence ID" value="KAK5879254.1"/>
    <property type="molecule type" value="Genomic_DNA"/>
</dbReference>
<proteinExistence type="predicted"/>
<organism evidence="2 3">
    <name type="scientific">Champsocephalus esox</name>
    <name type="common">pike icefish</name>
    <dbReference type="NCBI Taxonomy" id="159716"/>
    <lineage>
        <taxon>Eukaryota</taxon>
        <taxon>Metazoa</taxon>
        <taxon>Chordata</taxon>
        <taxon>Craniata</taxon>
        <taxon>Vertebrata</taxon>
        <taxon>Euteleostomi</taxon>
        <taxon>Actinopterygii</taxon>
        <taxon>Neopterygii</taxon>
        <taxon>Teleostei</taxon>
        <taxon>Neoteleostei</taxon>
        <taxon>Acanthomorphata</taxon>
        <taxon>Eupercaria</taxon>
        <taxon>Perciformes</taxon>
        <taxon>Notothenioidei</taxon>
        <taxon>Channichthyidae</taxon>
        <taxon>Champsocephalus</taxon>
    </lineage>
</organism>
<gene>
    <name evidence="2" type="ORF">CesoFtcFv8_024576</name>
</gene>
<keyword evidence="3" id="KW-1185">Reference proteome</keyword>
<evidence type="ECO:0000256" key="1">
    <source>
        <dbReference type="SAM" id="MobiDB-lite"/>
    </source>
</evidence>
<dbReference type="AlphaFoldDB" id="A0AAN8B7B1"/>
<dbReference type="Proteomes" id="UP001335648">
    <property type="component" value="Unassembled WGS sequence"/>
</dbReference>
<evidence type="ECO:0000313" key="3">
    <source>
        <dbReference type="Proteomes" id="UP001335648"/>
    </source>
</evidence>
<reference evidence="2 3" key="1">
    <citation type="journal article" date="2023" name="Mol. Biol. Evol.">
        <title>Genomics of Secondarily Temperate Adaptation in the Only Non-Antarctic Icefish.</title>
        <authorList>
            <person name="Rivera-Colon A.G."/>
            <person name="Rayamajhi N."/>
            <person name="Minhas B.F."/>
            <person name="Madrigal G."/>
            <person name="Bilyk K.T."/>
            <person name="Yoon V."/>
            <person name="Hune M."/>
            <person name="Gregory S."/>
            <person name="Cheng C.H.C."/>
            <person name="Catchen J.M."/>
        </authorList>
    </citation>
    <scope>NUCLEOTIDE SEQUENCE [LARGE SCALE GENOMIC DNA]</scope>
    <source>
        <strain evidence="2">JC2023a</strain>
    </source>
</reference>
<accession>A0AAN8B7B1</accession>
<sequence length="588" mass="65674">MPEVRIDNIHPVIKAFIGNVTEKQWALLTVGTPDDTTQVLLAEMFMNIVTALREAFLQAFRSMDVVVSEDCVRAILGDTIPESFAEVLKVDDQVQCASSKLLSDMVIREVTDSVNSALSTSNSSAETVIYQRMTPPSRLNAMIGHACKMIKVLATKMKHYSPHKPPRASNSTQESTPESEKEGDLESSVNEENSPSPVSVSPEDTATALIEHIGEIISKEAGDIVIPLLDMDEFEQMSSCSTYGGYQTRITEEFFKFTGKKEWCVERLWRNTKTFLVKCFAKAWMLRLVSQVKAVFHLGSNVKGTEVLLAILEDFLPEEDHEGLEFGNAEMGVVQKFRDISRANVVINTQELTDLLYSHCAVGLEVIPEQIRGSESNQTVQSHAGLYADIQTRVWGFLGVMSWWLNNQVGSHSDRMNMAIMATEPLALVPEVIEVPDSVCEETIDEPTQDATLYNENINIVVLSVVQKLVSRIFEKTKVNRNFSNPEEIIDRLYQSTLAKVDGQDITITGTNLKNLHKVVVRDLCETWGSADMVLASMKLGDRELDEMISITVKTHLVTPLKERSRICRFFSSVGRAISNICKCRHDG</sequence>
<comment type="caution">
    <text evidence="2">The sequence shown here is derived from an EMBL/GenBank/DDBJ whole genome shotgun (WGS) entry which is preliminary data.</text>
</comment>
<evidence type="ECO:0000313" key="2">
    <source>
        <dbReference type="EMBL" id="KAK5879254.1"/>
    </source>
</evidence>
<feature type="region of interest" description="Disordered" evidence="1">
    <location>
        <begin position="160"/>
        <end position="202"/>
    </location>
</feature>
<protein>
    <submittedName>
        <fullName evidence="2">Uncharacterized protein</fullName>
    </submittedName>
</protein>